<reference evidence="1 2" key="1">
    <citation type="submission" date="2023-10" db="EMBL/GenBank/DDBJ databases">
        <title>Genome-Wide Identification Analysis in wild type Solanum Pinnatisectum Reveals Some Genes Defensing Phytophthora Infestans.</title>
        <authorList>
            <person name="Sun C."/>
        </authorList>
    </citation>
    <scope>NUCLEOTIDE SEQUENCE [LARGE SCALE GENOMIC DNA]</scope>
    <source>
        <strain evidence="1">LQN</strain>
        <tissue evidence="1">Leaf</tissue>
    </source>
</reference>
<dbReference type="Proteomes" id="UP001311915">
    <property type="component" value="Unassembled WGS sequence"/>
</dbReference>
<organism evidence="1 2">
    <name type="scientific">Solanum pinnatisectum</name>
    <name type="common">tansyleaf nightshade</name>
    <dbReference type="NCBI Taxonomy" id="50273"/>
    <lineage>
        <taxon>Eukaryota</taxon>
        <taxon>Viridiplantae</taxon>
        <taxon>Streptophyta</taxon>
        <taxon>Embryophyta</taxon>
        <taxon>Tracheophyta</taxon>
        <taxon>Spermatophyta</taxon>
        <taxon>Magnoliopsida</taxon>
        <taxon>eudicotyledons</taxon>
        <taxon>Gunneridae</taxon>
        <taxon>Pentapetalae</taxon>
        <taxon>asterids</taxon>
        <taxon>lamiids</taxon>
        <taxon>Solanales</taxon>
        <taxon>Solanaceae</taxon>
        <taxon>Solanoideae</taxon>
        <taxon>Solaneae</taxon>
        <taxon>Solanum</taxon>
    </lineage>
</organism>
<comment type="caution">
    <text evidence="1">The sequence shown here is derived from an EMBL/GenBank/DDBJ whole genome shotgun (WGS) entry which is preliminary data.</text>
</comment>
<proteinExistence type="predicted"/>
<dbReference type="EMBL" id="JAWPEI010000005">
    <property type="protein sequence ID" value="KAK4725699.1"/>
    <property type="molecule type" value="Genomic_DNA"/>
</dbReference>
<dbReference type="AlphaFoldDB" id="A0AAV9LKJ5"/>
<name>A0AAV9LKJ5_9SOLN</name>
<accession>A0AAV9LKJ5</accession>
<gene>
    <name evidence="1" type="ORF">R3W88_030616</name>
</gene>
<evidence type="ECO:0000313" key="2">
    <source>
        <dbReference type="Proteomes" id="UP001311915"/>
    </source>
</evidence>
<protein>
    <submittedName>
        <fullName evidence="1">Uncharacterized protein</fullName>
    </submittedName>
</protein>
<sequence length="98" mass="10904">MLENEHMALQLKHKQHELDSTKPNISFNSAPLSLDRPVGRDQLDAARSIMTPLVICLVRRSPMMSLDLDVFPSMLSCASIFGVEIGQSFPNSSVYSKL</sequence>
<evidence type="ECO:0000313" key="1">
    <source>
        <dbReference type="EMBL" id="KAK4725699.1"/>
    </source>
</evidence>
<keyword evidence="2" id="KW-1185">Reference proteome</keyword>